<dbReference type="Proteomes" id="UP001642484">
    <property type="component" value="Unassembled WGS sequence"/>
</dbReference>
<dbReference type="EMBL" id="CAXAMN010005130">
    <property type="protein sequence ID" value="CAK9012583.1"/>
    <property type="molecule type" value="Genomic_DNA"/>
</dbReference>
<dbReference type="Gene3D" id="1.10.443.10">
    <property type="entry name" value="Intergrase catalytic core"/>
    <property type="match status" value="1"/>
</dbReference>
<organism evidence="2 3">
    <name type="scientific">Durusdinium trenchii</name>
    <dbReference type="NCBI Taxonomy" id="1381693"/>
    <lineage>
        <taxon>Eukaryota</taxon>
        <taxon>Sar</taxon>
        <taxon>Alveolata</taxon>
        <taxon>Dinophyceae</taxon>
        <taxon>Suessiales</taxon>
        <taxon>Symbiodiniaceae</taxon>
        <taxon>Durusdinium</taxon>
    </lineage>
</organism>
<protein>
    <submittedName>
        <fullName evidence="2">Uncharacterized protein</fullName>
    </submittedName>
</protein>
<proteinExistence type="predicted"/>
<comment type="caution">
    <text evidence="2">The sequence shown here is derived from an EMBL/GenBank/DDBJ whole genome shotgun (WGS) entry which is preliminary data.</text>
</comment>
<feature type="compositionally biased region" description="Acidic residues" evidence="1">
    <location>
        <begin position="49"/>
        <end position="62"/>
    </location>
</feature>
<evidence type="ECO:0000313" key="2">
    <source>
        <dbReference type="EMBL" id="CAK9012583.1"/>
    </source>
</evidence>
<evidence type="ECO:0000313" key="3">
    <source>
        <dbReference type="Proteomes" id="UP001642484"/>
    </source>
</evidence>
<name>A0ABP0JDU1_9DINO</name>
<evidence type="ECO:0000256" key="1">
    <source>
        <dbReference type="SAM" id="MobiDB-lite"/>
    </source>
</evidence>
<dbReference type="InterPro" id="IPR013762">
    <property type="entry name" value="Integrase-like_cat_sf"/>
</dbReference>
<accession>A0ABP0JDU1</accession>
<sequence length="449" mass="49976">MVVLITLSASMHTTIVPNPLPPVQGGEHAPPPPSEPGDRETGASWRWVDEEEEDSEKEEEIVESPAKMPRIYSSDNIEALMRRGGQPTKEVEDKTRKEEGVQLVEKEVIVKSKAAAPGTPCPGTPFRKTEPVVRPYATGNRAKVQEVLEDPEAFNQAMEEFQSNKFAQSNQDTHKARVSWWEHRAVSLDVKPLPWTRTVIDMAGALLKAGQYRSAAQYFASFKREHLEMEAAVRKMKHVQIDEGGHGCGVVLLYLPATKVDTKGEGVLRRQGCLCATYPHLCPVAAAKRLMQVATENGHQEEDPFLVTSKAKTPPPPTKAGIGWSISATGHCYRHTEEEAQQVTGHALRPTGAQFMARLGIDFYKIQLFCRWGSEAILRYLREVPLEDSDQWLAASLSVGEVMTHSARALDMQTDHPKSRKMVKAIQNALETRSTQILQSANQTKEEIE</sequence>
<keyword evidence="3" id="KW-1185">Reference proteome</keyword>
<feature type="region of interest" description="Disordered" evidence="1">
    <location>
        <begin position="14"/>
        <end position="70"/>
    </location>
</feature>
<gene>
    <name evidence="2" type="ORF">CCMP2556_LOCUS10909</name>
</gene>
<reference evidence="2 3" key="1">
    <citation type="submission" date="2024-02" db="EMBL/GenBank/DDBJ databases">
        <authorList>
            <person name="Chen Y."/>
            <person name="Shah S."/>
            <person name="Dougan E. K."/>
            <person name="Thang M."/>
            <person name="Chan C."/>
        </authorList>
    </citation>
    <scope>NUCLEOTIDE SEQUENCE [LARGE SCALE GENOMIC DNA]</scope>
</reference>